<evidence type="ECO:0008006" key="2">
    <source>
        <dbReference type="Google" id="ProtNLM"/>
    </source>
</evidence>
<proteinExistence type="predicted"/>
<gene>
    <name evidence="1" type="ORF">MP11Mi_12370</name>
</gene>
<protein>
    <recommendedName>
        <fullName evidence="2">DUF5642 domain-containing protein</fullName>
    </recommendedName>
</protein>
<organism evidence="1">
    <name type="scientific">Gordonia sp. MP11Mi</name>
    <dbReference type="NCBI Taxonomy" id="3022769"/>
    <lineage>
        <taxon>Bacteria</taxon>
        <taxon>Bacillati</taxon>
        <taxon>Actinomycetota</taxon>
        <taxon>Actinomycetes</taxon>
        <taxon>Mycobacteriales</taxon>
        <taxon>Gordoniaceae</taxon>
        <taxon>Gordonia</taxon>
    </lineage>
</organism>
<name>A0AA97CVV5_9ACTN</name>
<evidence type="ECO:0000313" key="1">
    <source>
        <dbReference type="EMBL" id="WOC12155.1"/>
    </source>
</evidence>
<sequence length="239" mass="23676">MNLAKYGIVLAAGGAVIALVAGCGSDDDAAASGTSGSGSSEASKAQSLVLAGDAFPDGYEILDVEKDQMLDLAKAADSAASGKVSPAACGKSAVLPDNVAADEVGVAAAMKGSEGTLIESVTVLDRSIADFRAAVTGECATVTTVLASGPMAGLKATVKNTVLEAPETKAGDQAIVYRQDAVSRSSGQTSKTQSLTGVATVDGYVVRVQFAPLAPGAKADRTAFDEAFVAAVDQVAAKA</sequence>
<accession>A0AA97CVV5</accession>
<dbReference type="RefSeq" id="WP_420041407.1">
    <property type="nucleotide sequence ID" value="NZ_CP128986.1"/>
</dbReference>
<reference evidence="1" key="1">
    <citation type="submission" date="2023-06" db="EMBL/GenBank/DDBJ databases">
        <title>Gordonia sp. nov. and Pseudochrobactrum sp. nov., two species isolated from the burying beetle Nicrophorus vespilloides.</title>
        <authorList>
            <person name="Poehlein A."/>
            <person name="Guzman J."/>
            <person name="Daniel R."/>
            <person name="Vilcinskas A."/>
        </authorList>
    </citation>
    <scope>NUCLEOTIDE SEQUENCE</scope>
    <source>
        <strain evidence="1">MP11Mi</strain>
    </source>
</reference>
<dbReference type="PROSITE" id="PS51257">
    <property type="entry name" value="PROKAR_LIPOPROTEIN"/>
    <property type="match status" value="1"/>
</dbReference>
<dbReference type="EMBL" id="CP128986">
    <property type="protein sequence ID" value="WOC12155.1"/>
    <property type="molecule type" value="Genomic_DNA"/>
</dbReference>
<dbReference type="AlphaFoldDB" id="A0AA97CVV5"/>